<evidence type="ECO:0000256" key="1">
    <source>
        <dbReference type="SAM" id="MobiDB-lite"/>
    </source>
</evidence>
<feature type="region of interest" description="Disordered" evidence="1">
    <location>
        <begin position="460"/>
        <end position="493"/>
    </location>
</feature>
<evidence type="ECO:0000313" key="3">
    <source>
        <dbReference type="Proteomes" id="UP000887566"/>
    </source>
</evidence>
<dbReference type="SUPFAM" id="SSF159034">
    <property type="entry name" value="Mib/herc2 domain-like"/>
    <property type="match status" value="1"/>
</dbReference>
<feature type="domain" description="MIB/HERC2" evidence="2">
    <location>
        <begin position="128"/>
        <end position="197"/>
    </location>
</feature>
<feature type="compositionally biased region" description="Polar residues" evidence="1">
    <location>
        <begin position="301"/>
        <end position="314"/>
    </location>
</feature>
<feature type="compositionally biased region" description="Polar residues" evidence="1">
    <location>
        <begin position="416"/>
        <end position="427"/>
    </location>
</feature>
<keyword evidence="3" id="KW-1185">Reference proteome</keyword>
<reference evidence="4" key="1">
    <citation type="submission" date="2022-11" db="UniProtKB">
        <authorList>
            <consortium name="WormBaseParasite"/>
        </authorList>
    </citation>
    <scope>IDENTIFICATION</scope>
</reference>
<evidence type="ECO:0000259" key="2">
    <source>
        <dbReference type="PROSITE" id="PS51416"/>
    </source>
</evidence>
<dbReference type="InterPro" id="IPR010606">
    <property type="entry name" value="Mib_Herc2"/>
</dbReference>
<dbReference type="AlphaFoldDB" id="A0A914UIN6"/>
<dbReference type="Pfam" id="PF06701">
    <property type="entry name" value="MIB_HERC2"/>
    <property type="match status" value="1"/>
</dbReference>
<feature type="compositionally biased region" description="Polar residues" evidence="1">
    <location>
        <begin position="324"/>
        <end position="344"/>
    </location>
</feature>
<name>A0A914UIN6_9BILA</name>
<accession>A0A914UIN6</accession>
<proteinExistence type="predicted"/>
<dbReference type="GO" id="GO:0004842">
    <property type="term" value="F:ubiquitin-protein transferase activity"/>
    <property type="evidence" value="ECO:0007669"/>
    <property type="project" value="InterPro"/>
</dbReference>
<feature type="compositionally biased region" description="Polar residues" evidence="1">
    <location>
        <begin position="381"/>
        <end position="392"/>
    </location>
</feature>
<organism evidence="3 4">
    <name type="scientific">Plectus sambesii</name>
    <dbReference type="NCBI Taxonomy" id="2011161"/>
    <lineage>
        <taxon>Eukaryota</taxon>
        <taxon>Metazoa</taxon>
        <taxon>Ecdysozoa</taxon>
        <taxon>Nematoda</taxon>
        <taxon>Chromadorea</taxon>
        <taxon>Plectida</taxon>
        <taxon>Plectina</taxon>
        <taxon>Plectoidea</taxon>
        <taxon>Plectidae</taxon>
        <taxon>Plectus</taxon>
    </lineage>
</organism>
<protein>
    <submittedName>
        <fullName evidence="4">MIB/HERC2 domain-containing protein</fullName>
    </submittedName>
</protein>
<sequence length="520" mass="55100">MITLTDQQIAGLENWSNLGDAVDAHGRRVARGARLLWHLANRARRRQRPLPLHSHPAERQERQRSDVLFVPVGRGALVDEFSKTPVTFEPVVTKKELPGGYTNNKTQSTVAASTTDTGSVKTSRMLRYRGRTRMSIAVGTRVIRGPDWKWGDQGTAEGTVVSELHNGWIDVQWDDGTCNSYRFGADGKFDIGEAVPKEGGEAQPTTGSAAQLLSAVRGRGRGFLANALLGRQATVPSDGDGTGPSGQQQPSPGGGPARGSSGSHRSHKEKPKNLPSSLSRYNQLPPPIATTAPPKEKTSGGPISQKSMSTTNLFDGSPAESGVSVASTNQAASAESLQHQTPSLENLLARSRIYDERIPEAQAETPSTTPEPPSDPPSAVGSAQTLDSVQESAETDGSTVATSVAASTIAGGSQPVLPSSRRTSTTGNDRDSSWSAAVEQDLVDELVMTAAEHAAISFRTLSSGDSADASYEDATQAANTPTTEQPPPVQPQSQPLLVEFSVQQREVEETNARNLANMSV</sequence>
<dbReference type="Proteomes" id="UP000887566">
    <property type="component" value="Unplaced"/>
</dbReference>
<dbReference type="GO" id="GO:0046872">
    <property type="term" value="F:metal ion binding"/>
    <property type="evidence" value="ECO:0007669"/>
    <property type="project" value="InterPro"/>
</dbReference>
<dbReference type="WBParaSite" id="PSAMB.scaffold10178size4287.g33113.t1">
    <property type="protein sequence ID" value="PSAMB.scaffold10178size4287.g33113.t1"/>
    <property type="gene ID" value="PSAMB.scaffold10178size4287.g33113"/>
</dbReference>
<feature type="region of interest" description="Disordered" evidence="1">
    <location>
        <begin position="233"/>
        <end position="435"/>
    </location>
</feature>
<dbReference type="PROSITE" id="PS51416">
    <property type="entry name" value="MIB_HERC2"/>
    <property type="match status" value="1"/>
</dbReference>
<dbReference type="GO" id="GO:0016567">
    <property type="term" value="P:protein ubiquitination"/>
    <property type="evidence" value="ECO:0007669"/>
    <property type="project" value="InterPro"/>
</dbReference>
<dbReference type="InterPro" id="IPR037252">
    <property type="entry name" value="Mib_Herc2_sf"/>
</dbReference>
<feature type="compositionally biased region" description="Polar residues" evidence="1">
    <location>
        <begin position="101"/>
        <end position="118"/>
    </location>
</feature>
<feature type="region of interest" description="Disordered" evidence="1">
    <location>
        <begin position="99"/>
        <end position="118"/>
    </location>
</feature>
<dbReference type="Gene3D" id="2.30.30.40">
    <property type="entry name" value="SH3 Domains"/>
    <property type="match status" value="1"/>
</dbReference>
<feature type="compositionally biased region" description="Low complexity" evidence="1">
    <location>
        <begin position="395"/>
        <end position="413"/>
    </location>
</feature>
<evidence type="ECO:0000313" key="4">
    <source>
        <dbReference type="WBParaSite" id="PSAMB.scaffold10178size4287.g33113.t1"/>
    </source>
</evidence>